<dbReference type="Gene3D" id="3.30.70.20">
    <property type="match status" value="2"/>
</dbReference>
<name>A0A497E3Q0_UNCAE</name>
<evidence type="ECO:0000256" key="4">
    <source>
        <dbReference type="ARBA" id="ARBA00023014"/>
    </source>
</evidence>
<dbReference type="GO" id="GO:0009055">
    <property type="term" value="F:electron transfer activity"/>
    <property type="evidence" value="ECO:0007669"/>
    <property type="project" value="UniProtKB-UniRule"/>
</dbReference>
<dbReference type="Pfam" id="PF14697">
    <property type="entry name" value="Fer4_21"/>
    <property type="match status" value="1"/>
</dbReference>
<dbReference type="PROSITE" id="PS00198">
    <property type="entry name" value="4FE4S_FER_1"/>
    <property type="match status" value="2"/>
</dbReference>
<dbReference type="EMBL" id="QMPZ01000050">
    <property type="protein sequence ID" value="RLE09339.1"/>
    <property type="molecule type" value="Genomic_DNA"/>
</dbReference>
<proteinExistence type="predicted"/>
<sequence>MMKRPVINEELCTGCGVCVDECPNSCLELKNDVSVLVRPEDCTGCESCAEACPSEAITMEENE</sequence>
<dbReference type="SUPFAM" id="SSF54862">
    <property type="entry name" value="4Fe-4S ferredoxins"/>
    <property type="match status" value="1"/>
</dbReference>
<reference evidence="7 8" key="1">
    <citation type="submission" date="2018-06" db="EMBL/GenBank/DDBJ databases">
        <title>Extensive metabolic versatility and redundancy in microbially diverse, dynamic hydrothermal sediments.</title>
        <authorList>
            <person name="Dombrowski N."/>
            <person name="Teske A."/>
            <person name="Baker B.J."/>
        </authorList>
    </citation>
    <scope>NUCLEOTIDE SEQUENCE [LARGE SCALE GENOMIC DNA]</scope>
    <source>
        <strain evidence="7">B47_G16</strain>
    </source>
</reference>
<dbReference type="InterPro" id="IPR050572">
    <property type="entry name" value="Fe-S_Ferredoxin"/>
</dbReference>
<dbReference type="PRINTS" id="PR00352">
    <property type="entry name" value="3FE4SFRDOXIN"/>
</dbReference>
<keyword evidence="4 5" id="KW-0411">Iron-sulfur</keyword>
<gene>
    <name evidence="7" type="ORF">DRJ00_04415</name>
</gene>
<comment type="function">
    <text evidence="5">Ferredoxins are iron-sulfur proteins that transfer electrons in a wide variety of metabolic reactions.</text>
</comment>
<keyword evidence="3 5" id="KW-0408">Iron</keyword>
<evidence type="ECO:0000256" key="1">
    <source>
        <dbReference type="ARBA" id="ARBA00022485"/>
    </source>
</evidence>
<evidence type="ECO:0000313" key="7">
    <source>
        <dbReference type="EMBL" id="RLE09339.1"/>
    </source>
</evidence>
<evidence type="ECO:0000259" key="6">
    <source>
        <dbReference type="PROSITE" id="PS51379"/>
    </source>
</evidence>
<feature type="domain" description="4Fe-4S ferredoxin-type" evidence="6">
    <location>
        <begin position="33"/>
        <end position="62"/>
    </location>
</feature>
<keyword evidence="5" id="KW-0813">Transport</keyword>
<keyword evidence="2 5" id="KW-0479">Metal-binding</keyword>
<dbReference type="PROSITE" id="PS51379">
    <property type="entry name" value="4FE4S_FER_2"/>
    <property type="match status" value="2"/>
</dbReference>
<dbReference type="InterPro" id="IPR017900">
    <property type="entry name" value="4Fe4S_Fe_S_CS"/>
</dbReference>
<organism evidence="7 8">
    <name type="scientific">Aerophobetes bacterium</name>
    <dbReference type="NCBI Taxonomy" id="2030807"/>
    <lineage>
        <taxon>Bacteria</taxon>
        <taxon>Candidatus Aerophobota</taxon>
    </lineage>
</organism>
<dbReference type="PANTHER" id="PTHR43687">
    <property type="entry name" value="ADENYLYLSULFATE REDUCTASE, BETA SUBUNIT"/>
    <property type="match status" value="1"/>
</dbReference>
<keyword evidence="1" id="KW-0004">4Fe-4S</keyword>
<keyword evidence="5" id="KW-0249">Electron transport</keyword>
<dbReference type="GO" id="GO:0051539">
    <property type="term" value="F:4 iron, 4 sulfur cluster binding"/>
    <property type="evidence" value="ECO:0007669"/>
    <property type="project" value="UniProtKB-KW"/>
</dbReference>
<dbReference type="AlphaFoldDB" id="A0A497E3Q0"/>
<accession>A0A497E3Q0</accession>
<dbReference type="PANTHER" id="PTHR43687:SF1">
    <property type="entry name" value="FERREDOXIN III"/>
    <property type="match status" value="1"/>
</dbReference>
<evidence type="ECO:0000313" key="8">
    <source>
        <dbReference type="Proteomes" id="UP000279422"/>
    </source>
</evidence>
<protein>
    <recommendedName>
        <fullName evidence="5">Ferredoxin</fullName>
    </recommendedName>
</protein>
<dbReference type="Proteomes" id="UP000279422">
    <property type="component" value="Unassembled WGS sequence"/>
</dbReference>
<evidence type="ECO:0000256" key="5">
    <source>
        <dbReference type="RuleBase" id="RU368020"/>
    </source>
</evidence>
<dbReference type="InterPro" id="IPR001080">
    <property type="entry name" value="3Fe4S_ferredoxin"/>
</dbReference>
<evidence type="ECO:0000256" key="3">
    <source>
        <dbReference type="ARBA" id="ARBA00023004"/>
    </source>
</evidence>
<dbReference type="GO" id="GO:0005506">
    <property type="term" value="F:iron ion binding"/>
    <property type="evidence" value="ECO:0007669"/>
    <property type="project" value="UniProtKB-UniRule"/>
</dbReference>
<feature type="domain" description="4Fe-4S ferredoxin-type" evidence="6">
    <location>
        <begin position="3"/>
        <end position="32"/>
    </location>
</feature>
<evidence type="ECO:0000256" key="2">
    <source>
        <dbReference type="ARBA" id="ARBA00022723"/>
    </source>
</evidence>
<comment type="caution">
    <text evidence="7">The sequence shown here is derived from an EMBL/GenBank/DDBJ whole genome shotgun (WGS) entry which is preliminary data.</text>
</comment>
<dbReference type="InterPro" id="IPR017896">
    <property type="entry name" value="4Fe4S_Fe-S-bd"/>
</dbReference>